<evidence type="ECO:0000313" key="2">
    <source>
        <dbReference type="EMBL" id="KAJ1202374.1"/>
    </source>
</evidence>
<dbReference type="AlphaFoldDB" id="A0AAV7VQM7"/>
<reference evidence="2" key="1">
    <citation type="journal article" date="2022" name="bioRxiv">
        <title>Sequencing and chromosome-scale assembly of the giantPleurodeles waltlgenome.</title>
        <authorList>
            <person name="Brown T."/>
            <person name="Elewa A."/>
            <person name="Iarovenko S."/>
            <person name="Subramanian E."/>
            <person name="Araus A.J."/>
            <person name="Petzold A."/>
            <person name="Susuki M."/>
            <person name="Suzuki K.-i.T."/>
            <person name="Hayashi T."/>
            <person name="Toyoda A."/>
            <person name="Oliveira C."/>
            <person name="Osipova E."/>
            <person name="Leigh N.D."/>
            <person name="Simon A."/>
            <person name="Yun M.H."/>
        </authorList>
    </citation>
    <scope>NUCLEOTIDE SEQUENCE</scope>
    <source>
        <strain evidence="2">20211129_DDA</strain>
        <tissue evidence="2">Liver</tissue>
    </source>
</reference>
<dbReference type="EMBL" id="JANPWB010000003">
    <property type="protein sequence ID" value="KAJ1202374.1"/>
    <property type="molecule type" value="Genomic_DNA"/>
</dbReference>
<protein>
    <submittedName>
        <fullName evidence="2">Uncharacterized protein</fullName>
    </submittedName>
</protein>
<feature type="region of interest" description="Disordered" evidence="1">
    <location>
        <begin position="55"/>
        <end position="85"/>
    </location>
</feature>
<organism evidence="2 3">
    <name type="scientific">Pleurodeles waltl</name>
    <name type="common">Iberian ribbed newt</name>
    <dbReference type="NCBI Taxonomy" id="8319"/>
    <lineage>
        <taxon>Eukaryota</taxon>
        <taxon>Metazoa</taxon>
        <taxon>Chordata</taxon>
        <taxon>Craniata</taxon>
        <taxon>Vertebrata</taxon>
        <taxon>Euteleostomi</taxon>
        <taxon>Amphibia</taxon>
        <taxon>Batrachia</taxon>
        <taxon>Caudata</taxon>
        <taxon>Salamandroidea</taxon>
        <taxon>Salamandridae</taxon>
        <taxon>Pleurodelinae</taxon>
        <taxon>Pleurodeles</taxon>
    </lineage>
</organism>
<evidence type="ECO:0000256" key="1">
    <source>
        <dbReference type="SAM" id="MobiDB-lite"/>
    </source>
</evidence>
<comment type="caution">
    <text evidence="2">The sequence shown here is derived from an EMBL/GenBank/DDBJ whole genome shotgun (WGS) entry which is preliminary data.</text>
</comment>
<keyword evidence="3" id="KW-1185">Reference proteome</keyword>
<evidence type="ECO:0000313" key="3">
    <source>
        <dbReference type="Proteomes" id="UP001066276"/>
    </source>
</evidence>
<name>A0AAV7VQM7_PLEWA</name>
<proteinExistence type="predicted"/>
<accession>A0AAV7VQM7</accession>
<feature type="compositionally biased region" description="Basic and acidic residues" evidence="1">
    <location>
        <begin position="57"/>
        <end position="66"/>
    </location>
</feature>
<gene>
    <name evidence="2" type="ORF">NDU88_006174</name>
</gene>
<sequence>MLLTSSIRDRIGAQEGKRLSCRGEDAMNGEDANEDWKRYKLRKIPRQKKIVRMKQLRTAEKPRSPEQRPGIQGKPPTEATTLEAGPGYRQVCLGVY</sequence>
<dbReference type="Proteomes" id="UP001066276">
    <property type="component" value="Chromosome 2_1"/>
</dbReference>